<evidence type="ECO:0000313" key="2">
    <source>
        <dbReference type="Proteomes" id="UP000602284"/>
    </source>
</evidence>
<dbReference type="EMBL" id="JAEQNB010000004">
    <property type="protein sequence ID" value="MBL0387923.1"/>
    <property type="molecule type" value="Genomic_DNA"/>
</dbReference>
<name>A0ABS1JCC6_9BACL</name>
<gene>
    <name evidence="1" type="ORF">JJB07_14880</name>
</gene>
<reference evidence="1 2" key="1">
    <citation type="submission" date="2021-01" db="EMBL/GenBank/DDBJ databases">
        <title>Tumebacillus sp. strain ITR2 16S ribosomal RNA gene Genome sequencing and assembly.</title>
        <authorList>
            <person name="Kang M."/>
        </authorList>
    </citation>
    <scope>NUCLEOTIDE SEQUENCE [LARGE SCALE GENOMIC DNA]</scope>
    <source>
        <strain evidence="1 2">ITR2</strain>
    </source>
</reference>
<comment type="caution">
    <text evidence="1">The sequence shown here is derived from an EMBL/GenBank/DDBJ whole genome shotgun (WGS) entry which is preliminary data.</text>
</comment>
<dbReference type="RefSeq" id="WP_201636385.1">
    <property type="nucleotide sequence ID" value="NZ_JAEQNB010000004.1"/>
</dbReference>
<proteinExistence type="predicted"/>
<sequence>MKRPAQGFDVVVAVTTAAGPALVGEFVEVSLNISHDPERYQPVGSRTPMWLDGDVELDGGLKRGFIDAGNLLMSMFGTREIGPGTSFTSARFVITATFNAPEKALVGRYSMQGCMFTKLGVSVKGGKAVVDSDYQFKIETLKEADAL</sequence>
<accession>A0ABS1JCC6</accession>
<keyword evidence="2" id="KW-1185">Reference proteome</keyword>
<dbReference type="Proteomes" id="UP000602284">
    <property type="component" value="Unassembled WGS sequence"/>
</dbReference>
<organism evidence="1 2">
    <name type="scientific">Tumebacillus amylolyticus</name>
    <dbReference type="NCBI Taxonomy" id="2801339"/>
    <lineage>
        <taxon>Bacteria</taxon>
        <taxon>Bacillati</taxon>
        <taxon>Bacillota</taxon>
        <taxon>Bacilli</taxon>
        <taxon>Bacillales</taxon>
        <taxon>Alicyclobacillaceae</taxon>
        <taxon>Tumebacillus</taxon>
    </lineage>
</organism>
<protein>
    <submittedName>
        <fullName evidence="1">Uncharacterized protein</fullName>
    </submittedName>
</protein>
<evidence type="ECO:0000313" key="1">
    <source>
        <dbReference type="EMBL" id="MBL0387923.1"/>
    </source>
</evidence>